<dbReference type="AlphaFoldDB" id="A0A8X7VKZ7"/>
<comment type="caution">
    <text evidence="2">The sequence shown here is derived from an EMBL/GenBank/DDBJ whole genome shotgun (WGS) entry which is preliminary data.</text>
</comment>
<dbReference type="EMBL" id="JAAMPC010000005">
    <property type="protein sequence ID" value="KAG2313129.1"/>
    <property type="molecule type" value="Genomic_DNA"/>
</dbReference>
<evidence type="ECO:0000313" key="3">
    <source>
        <dbReference type="Proteomes" id="UP000886595"/>
    </source>
</evidence>
<dbReference type="Proteomes" id="UP000886595">
    <property type="component" value="Unassembled WGS sequence"/>
</dbReference>
<evidence type="ECO:0000256" key="1">
    <source>
        <dbReference type="SAM" id="MobiDB-lite"/>
    </source>
</evidence>
<sequence>MQCPIQTKLNIPEPPVHGDLKRLKDVGLFCSPHNTTHHYTTAYTVTGTRQKTNTQTQPGSFRFKLPRETRAEDTYLRKLETGSIHRTSPNFTGARDTTSSSNTMKDKPLNLLAPQTSMDLMGKRCCRRAI</sequence>
<protein>
    <submittedName>
        <fullName evidence="2">Uncharacterized protein</fullName>
    </submittedName>
</protein>
<evidence type="ECO:0000313" key="2">
    <source>
        <dbReference type="EMBL" id="KAG2313129.1"/>
    </source>
</evidence>
<proteinExistence type="predicted"/>
<gene>
    <name evidence="2" type="ORF">Bca52824_024686</name>
</gene>
<feature type="region of interest" description="Disordered" evidence="1">
    <location>
        <begin position="82"/>
        <end position="108"/>
    </location>
</feature>
<reference evidence="2 3" key="1">
    <citation type="submission" date="2020-02" db="EMBL/GenBank/DDBJ databases">
        <authorList>
            <person name="Ma Q."/>
            <person name="Huang Y."/>
            <person name="Song X."/>
            <person name="Pei D."/>
        </authorList>
    </citation>
    <scope>NUCLEOTIDE SEQUENCE [LARGE SCALE GENOMIC DNA]</scope>
    <source>
        <strain evidence="2">Sxm20200214</strain>
        <tissue evidence="2">Leaf</tissue>
    </source>
</reference>
<name>A0A8X7VKZ7_BRACI</name>
<feature type="compositionally biased region" description="Polar residues" evidence="1">
    <location>
        <begin position="84"/>
        <end position="103"/>
    </location>
</feature>
<organism evidence="2 3">
    <name type="scientific">Brassica carinata</name>
    <name type="common">Ethiopian mustard</name>
    <name type="synonym">Abyssinian cabbage</name>
    <dbReference type="NCBI Taxonomy" id="52824"/>
    <lineage>
        <taxon>Eukaryota</taxon>
        <taxon>Viridiplantae</taxon>
        <taxon>Streptophyta</taxon>
        <taxon>Embryophyta</taxon>
        <taxon>Tracheophyta</taxon>
        <taxon>Spermatophyta</taxon>
        <taxon>Magnoliopsida</taxon>
        <taxon>eudicotyledons</taxon>
        <taxon>Gunneridae</taxon>
        <taxon>Pentapetalae</taxon>
        <taxon>rosids</taxon>
        <taxon>malvids</taxon>
        <taxon>Brassicales</taxon>
        <taxon>Brassicaceae</taxon>
        <taxon>Brassiceae</taxon>
        <taxon>Brassica</taxon>
    </lineage>
</organism>
<accession>A0A8X7VKZ7</accession>
<keyword evidence="3" id="KW-1185">Reference proteome</keyword>